<protein>
    <submittedName>
        <fullName evidence="5">Uncharacterized protein isoform X1</fullName>
    </submittedName>
</protein>
<comment type="similarity">
    <text evidence="1">Belongs to the SPATA2 family.</text>
</comment>
<dbReference type="PANTHER" id="PTHR15326:SF9">
    <property type="entry name" value="SPERMATOGENESIS-ASSOCIATED PROTEIN 2"/>
    <property type="match status" value="1"/>
</dbReference>
<dbReference type="PANTHER" id="PTHR15326">
    <property type="entry name" value="SPERMATOGENESIS-ASSOCIATED PROTEIN 2/TAMOZHENNIC"/>
    <property type="match status" value="1"/>
</dbReference>
<reference evidence="4" key="1">
    <citation type="journal article" date="2022" name="J. Hered.">
        <title>A De Novo Chromosome-Level Genome Assembly of the White-Tailed Deer, Odocoileus Virginianus.</title>
        <authorList>
            <person name="London E.W."/>
            <person name="Roca A.L."/>
            <person name="Novakofski J.E."/>
            <person name="Mateus-Pinilla N.E."/>
        </authorList>
    </citation>
    <scope>NUCLEOTIDE SEQUENCE [LARGE SCALE GENOMIC DNA]</scope>
</reference>
<gene>
    <name evidence="5" type="primary">LOC139029908</name>
</gene>
<dbReference type="Pfam" id="PF21388">
    <property type="entry name" value="SPATA2_PUB-like"/>
    <property type="match status" value="1"/>
</dbReference>
<dbReference type="Gene3D" id="1.20.58.2190">
    <property type="match status" value="1"/>
</dbReference>
<evidence type="ECO:0000256" key="1">
    <source>
        <dbReference type="ARBA" id="ARBA00038142"/>
    </source>
</evidence>
<evidence type="ECO:0000313" key="4">
    <source>
        <dbReference type="Proteomes" id="UP001652640"/>
    </source>
</evidence>
<dbReference type="GeneID" id="139029908"/>
<proteinExistence type="inferred from homology"/>
<dbReference type="InterPro" id="IPR048839">
    <property type="entry name" value="SPATA2_PUB-like"/>
</dbReference>
<feature type="domain" description="Spermatogenesis-associated protein 2 PUB-like" evidence="3">
    <location>
        <begin position="79"/>
        <end position="173"/>
    </location>
</feature>
<organism evidence="4 5">
    <name type="scientific">Odocoileus virginianus</name>
    <name type="common">White-tailed deer</name>
    <dbReference type="NCBI Taxonomy" id="9874"/>
    <lineage>
        <taxon>Eukaryota</taxon>
        <taxon>Metazoa</taxon>
        <taxon>Chordata</taxon>
        <taxon>Craniata</taxon>
        <taxon>Vertebrata</taxon>
        <taxon>Euteleostomi</taxon>
        <taxon>Mammalia</taxon>
        <taxon>Eutheria</taxon>
        <taxon>Laurasiatheria</taxon>
        <taxon>Artiodactyla</taxon>
        <taxon>Ruminantia</taxon>
        <taxon>Pecora</taxon>
        <taxon>Cervidae</taxon>
        <taxon>Odocoileinae</taxon>
        <taxon>Odocoileus</taxon>
    </lineage>
</organism>
<dbReference type="Proteomes" id="UP001652640">
    <property type="component" value="Chromosome 20"/>
</dbReference>
<feature type="region of interest" description="Disordered" evidence="2">
    <location>
        <begin position="184"/>
        <end position="224"/>
    </location>
</feature>
<accession>A0ABM4GVF5</accession>
<feature type="region of interest" description="Disordered" evidence="2">
    <location>
        <begin position="347"/>
        <end position="368"/>
    </location>
</feature>
<evidence type="ECO:0000256" key="2">
    <source>
        <dbReference type="SAM" id="MobiDB-lite"/>
    </source>
</evidence>
<evidence type="ECO:0000259" key="3">
    <source>
        <dbReference type="Pfam" id="PF21388"/>
    </source>
</evidence>
<evidence type="ECO:0000313" key="5">
    <source>
        <dbReference type="RefSeq" id="XP_070307301.1"/>
    </source>
</evidence>
<name>A0ABM4GVF5_ODOVR</name>
<sequence length="478" mass="51491">MSWSQAPGPNEDSLETLLEDLISFYLEGAGEGRLGVCRQATLTSRAQQLLDTGPPLQLYLPEEVAPDSGASCSAHHINHKLVRALEFLELVSIHLLLFPWRKEIRSLKTYTGSFAYWVRPVLSEHTLHTLLGRLGYMATSEVEFSLVQAISKEDTKQMVFEIFLTRVACEAVLRTPGRQLLGPGRERVAVPRHRPGSETGLQETPWEAQLGPDPSAGVGTESALAERPDAQCCLPVALNLPEVSTAPHGLLTGPLVPSGPLRCASTCSDSEEFLTCYSDLALHQTPLLPWDQPWSSLEGKQLQGPGPGPGPALGEVAAASGSSGEQPWVPDRASECIGATIPSQLRQRPRSCLSENSLAPKPGALPDRAALGMDTEPPSASLEMDKLCEHFTHLLRTSTPVGYLGDAPGPRVEEEGQSEPLMGQEPASEGGSLDGRVALLWRSPQAPTSYTRAPSARYTPLKGLEEPVPTWGSYTSHS</sequence>
<dbReference type="RefSeq" id="XP_070307301.1">
    <property type="nucleotide sequence ID" value="XM_070451200.1"/>
</dbReference>
<feature type="region of interest" description="Disordered" evidence="2">
    <location>
        <begin position="294"/>
        <end position="329"/>
    </location>
</feature>
<keyword evidence="4" id="KW-1185">Reference proteome</keyword>
<reference evidence="5" key="2">
    <citation type="submission" date="2025-08" db="UniProtKB">
        <authorList>
            <consortium name="RefSeq"/>
        </authorList>
    </citation>
    <scope>IDENTIFICATION</scope>
    <source>
        <tissue evidence="5">Tongue muscle</tissue>
    </source>
</reference>
<feature type="region of interest" description="Disordered" evidence="2">
    <location>
        <begin position="401"/>
        <end position="478"/>
    </location>
</feature>